<protein>
    <recommendedName>
        <fullName evidence="3">CYTH domain-containing protein</fullName>
    </recommendedName>
</protein>
<dbReference type="InterPro" id="IPR033469">
    <property type="entry name" value="CYTH-like_dom_sf"/>
</dbReference>
<keyword evidence="2" id="KW-1185">Reference proteome</keyword>
<dbReference type="GeneID" id="54554916"/>
<dbReference type="EMBL" id="ML986515">
    <property type="protein sequence ID" value="KAF2272886.1"/>
    <property type="molecule type" value="Genomic_DNA"/>
</dbReference>
<accession>A0A6A6JB85</accession>
<name>A0A6A6JB85_WESOR</name>
<dbReference type="Proteomes" id="UP000800097">
    <property type="component" value="Unassembled WGS sequence"/>
</dbReference>
<dbReference type="AlphaFoldDB" id="A0A6A6JB85"/>
<proteinExistence type="predicted"/>
<dbReference type="SUPFAM" id="SSF55154">
    <property type="entry name" value="CYTH-like phosphatases"/>
    <property type="match status" value="1"/>
</dbReference>
<reference evidence="1" key="1">
    <citation type="journal article" date="2020" name="Stud. Mycol.">
        <title>101 Dothideomycetes genomes: a test case for predicting lifestyles and emergence of pathogens.</title>
        <authorList>
            <person name="Haridas S."/>
            <person name="Albert R."/>
            <person name="Binder M."/>
            <person name="Bloem J."/>
            <person name="Labutti K."/>
            <person name="Salamov A."/>
            <person name="Andreopoulos B."/>
            <person name="Baker S."/>
            <person name="Barry K."/>
            <person name="Bills G."/>
            <person name="Bluhm B."/>
            <person name="Cannon C."/>
            <person name="Castanera R."/>
            <person name="Culley D."/>
            <person name="Daum C."/>
            <person name="Ezra D."/>
            <person name="Gonzalez J."/>
            <person name="Henrissat B."/>
            <person name="Kuo A."/>
            <person name="Liang C."/>
            <person name="Lipzen A."/>
            <person name="Lutzoni F."/>
            <person name="Magnuson J."/>
            <person name="Mondo S."/>
            <person name="Nolan M."/>
            <person name="Ohm R."/>
            <person name="Pangilinan J."/>
            <person name="Park H.-J."/>
            <person name="Ramirez L."/>
            <person name="Alfaro M."/>
            <person name="Sun H."/>
            <person name="Tritt A."/>
            <person name="Yoshinaga Y."/>
            <person name="Zwiers L.-H."/>
            <person name="Turgeon B."/>
            <person name="Goodwin S."/>
            <person name="Spatafora J."/>
            <person name="Crous P."/>
            <person name="Grigoriev I."/>
        </authorList>
    </citation>
    <scope>NUCLEOTIDE SEQUENCE</scope>
    <source>
        <strain evidence="1">CBS 379.55</strain>
    </source>
</reference>
<evidence type="ECO:0008006" key="3">
    <source>
        <dbReference type="Google" id="ProtNLM"/>
    </source>
</evidence>
<dbReference type="RefSeq" id="XP_033650425.1">
    <property type="nucleotide sequence ID" value="XM_033801741.1"/>
</dbReference>
<organism evidence="1 2">
    <name type="scientific">Westerdykella ornata</name>
    <dbReference type="NCBI Taxonomy" id="318751"/>
    <lineage>
        <taxon>Eukaryota</taxon>
        <taxon>Fungi</taxon>
        <taxon>Dikarya</taxon>
        <taxon>Ascomycota</taxon>
        <taxon>Pezizomycotina</taxon>
        <taxon>Dothideomycetes</taxon>
        <taxon>Pleosporomycetidae</taxon>
        <taxon>Pleosporales</taxon>
        <taxon>Sporormiaceae</taxon>
        <taxon>Westerdykella</taxon>
    </lineage>
</organism>
<gene>
    <name evidence="1" type="ORF">EI97DRAFT_469994</name>
</gene>
<evidence type="ECO:0000313" key="2">
    <source>
        <dbReference type="Proteomes" id="UP000800097"/>
    </source>
</evidence>
<sequence>MLLIRTPFGLPFTTPERKLLTHPPRALRYKTTTAGGILLWAERNFIPSPASLNQLRKNTGKPPFQDWKFLGLQRDIRYTYFDLSTRKQLPLTKAGIYLRLEPPFDLRVKVRQDGDAINGRFRKYEGRVGTQTVMTQWIEKRKRGSRPNIAPIADFKFDREEWAVGKFRIVLDEAQFHHPIFGRSVDHIIGKVELCQKVEDGKEKVIGRHMDSRIKEFMKKHRWAFPYTENVPRTAGFAKDWDLGKELEWFNWEKRWQRNPETLLSLRPLQIQGKLRAFHQWNGWSDWTVESDQ</sequence>
<dbReference type="Gene3D" id="2.40.320.10">
    <property type="entry name" value="Hypothetical Protein Pfu-838710-001"/>
    <property type="match status" value="1"/>
</dbReference>
<evidence type="ECO:0000313" key="1">
    <source>
        <dbReference type="EMBL" id="KAF2272886.1"/>
    </source>
</evidence>